<dbReference type="STRING" id="1314800.A0A1B7MIP5"/>
<dbReference type="GO" id="GO:0050660">
    <property type="term" value="F:flavin adenine dinucleotide binding"/>
    <property type="evidence" value="ECO:0007669"/>
    <property type="project" value="TreeGrafter"/>
</dbReference>
<reference evidence="3 4" key="1">
    <citation type="submission" date="2016-06" db="EMBL/GenBank/DDBJ databases">
        <title>Comparative genomics of the ectomycorrhizal sister species Rhizopogon vinicolor and Rhizopogon vesiculosus (Basidiomycota: Boletales) reveals a divergence of the mating type B locus.</title>
        <authorList>
            <consortium name="DOE Joint Genome Institute"/>
            <person name="Mujic A.B."/>
            <person name="Kuo A."/>
            <person name="Tritt A."/>
            <person name="Lipzen A."/>
            <person name="Chen C."/>
            <person name="Johnson J."/>
            <person name="Sharma A."/>
            <person name="Barry K."/>
            <person name="Grigoriev I.V."/>
            <person name="Spatafora J.W."/>
        </authorList>
    </citation>
    <scope>NUCLEOTIDE SEQUENCE [LARGE SCALE GENOMIC DNA]</scope>
    <source>
        <strain evidence="3 4">AM-OR11-026</strain>
    </source>
</reference>
<dbReference type="InterPro" id="IPR029039">
    <property type="entry name" value="Flavoprotein-like_sf"/>
</dbReference>
<evidence type="ECO:0000256" key="1">
    <source>
        <dbReference type="ARBA" id="ARBA00022630"/>
    </source>
</evidence>
<dbReference type="Pfam" id="PF00258">
    <property type="entry name" value="Flavodoxin_1"/>
    <property type="match status" value="1"/>
</dbReference>
<evidence type="ECO:0000259" key="2">
    <source>
        <dbReference type="PROSITE" id="PS50902"/>
    </source>
</evidence>
<dbReference type="InParanoid" id="A0A1B7MIP5"/>
<dbReference type="PROSITE" id="PS50902">
    <property type="entry name" value="FLAVODOXIN_LIKE"/>
    <property type="match status" value="1"/>
</dbReference>
<dbReference type="GO" id="GO:0016491">
    <property type="term" value="F:oxidoreductase activity"/>
    <property type="evidence" value="ECO:0007669"/>
    <property type="project" value="InterPro"/>
</dbReference>
<dbReference type="GO" id="GO:0010181">
    <property type="term" value="F:FMN binding"/>
    <property type="evidence" value="ECO:0007669"/>
    <property type="project" value="InterPro"/>
</dbReference>
<dbReference type="PANTHER" id="PTHR19384">
    <property type="entry name" value="NITRIC OXIDE SYNTHASE-RELATED"/>
    <property type="match status" value="1"/>
</dbReference>
<dbReference type="PANTHER" id="PTHR19384:SF10">
    <property type="entry name" value="NADPH-DEPENDENT DIFLAVIN OXIDOREDUCTASE 1"/>
    <property type="match status" value="1"/>
</dbReference>
<dbReference type="EMBL" id="KV449003">
    <property type="protein sequence ID" value="OAX32459.1"/>
    <property type="molecule type" value="Genomic_DNA"/>
</dbReference>
<evidence type="ECO:0000313" key="4">
    <source>
        <dbReference type="Proteomes" id="UP000092154"/>
    </source>
</evidence>
<gene>
    <name evidence="3" type="ORF">K503DRAFT_787182</name>
</gene>
<dbReference type="Proteomes" id="UP000092154">
    <property type="component" value="Unassembled WGS sequence"/>
</dbReference>
<keyword evidence="1" id="KW-0285">Flavoprotein</keyword>
<accession>A0A1B7MIP5</accession>
<dbReference type="SUPFAM" id="SSF52218">
    <property type="entry name" value="Flavoproteins"/>
    <property type="match status" value="1"/>
</dbReference>
<organism evidence="3 4">
    <name type="scientific">Rhizopogon vinicolor AM-OR11-026</name>
    <dbReference type="NCBI Taxonomy" id="1314800"/>
    <lineage>
        <taxon>Eukaryota</taxon>
        <taxon>Fungi</taxon>
        <taxon>Dikarya</taxon>
        <taxon>Basidiomycota</taxon>
        <taxon>Agaricomycotina</taxon>
        <taxon>Agaricomycetes</taxon>
        <taxon>Agaricomycetidae</taxon>
        <taxon>Boletales</taxon>
        <taxon>Suillineae</taxon>
        <taxon>Rhizopogonaceae</taxon>
        <taxon>Rhizopogon</taxon>
    </lineage>
</organism>
<evidence type="ECO:0000313" key="3">
    <source>
        <dbReference type="EMBL" id="OAX32459.1"/>
    </source>
</evidence>
<dbReference type="GO" id="GO:0005829">
    <property type="term" value="C:cytosol"/>
    <property type="evidence" value="ECO:0007669"/>
    <property type="project" value="TreeGrafter"/>
</dbReference>
<dbReference type="PRINTS" id="PR00371">
    <property type="entry name" value="FPNCR"/>
</dbReference>
<name>A0A1B7MIP5_9AGAM</name>
<dbReference type="Gene3D" id="3.40.50.360">
    <property type="match status" value="1"/>
</dbReference>
<feature type="domain" description="Flavodoxin-like" evidence="2">
    <location>
        <begin position="1"/>
        <end position="65"/>
    </location>
</feature>
<dbReference type="InterPro" id="IPR008254">
    <property type="entry name" value="Flavodoxin/NO_synth"/>
</dbReference>
<keyword evidence="4" id="KW-1185">Reference proteome</keyword>
<dbReference type="OrthoDB" id="1856718at2759"/>
<proteinExistence type="predicted"/>
<dbReference type="AlphaFoldDB" id="A0A1B7MIP5"/>
<dbReference type="InterPro" id="IPR039261">
    <property type="entry name" value="FNR_nucleotide-bd"/>
</dbReference>
<sequence>MTYSRMSCVFGLGDTAYEKFCWPAKKLSRRMQSLGGYEIWPRGEGDEQHRFGIDGALDPWVEYPLEVLPYLYPLLSAHKQDTNIPVSRPPPEYNPGDAAVIHPFAAASEVDSFLITMEWANVADGLFTVERTMRESSPINFELRQFNPREIHLCCYIDECALTSLPGNTLRIGIRKGFISLPRGANTPVVCVGPWTGIAPVRTVIEQRVFPGYSTSPELTHMVNEVAGEVRGIQDARGLASLGS</sequence>
<dbReference type="SUPFAM" id="SSF52343">
    <property type="entry name" value="Ferredoxin reductase-like, C-terminal NADP-linked domain"/>
    <property type="match status" value="1"/>
</dbReference>
<dbReference type="InterPro" id="IPR001709">
    <property type="entry name" value="Flavoprot_Pyr_Nucl_cyt_Rdtase"/>
</dbReference>
<protein>
    <recommendedName>
        <fullName evidence="2">Flavodoxin-like domain-containing protein</fullName>
    </recommendedName>
</protein>